<sequence>MRRAIIPLALALILVFAAAQIAAAGWGAGAGPGGRGIGTFGWTNLADELDLTAEQSAKIQELQARHFQKMNPLQNQLRALHQEMRQLRFQRGVDQAQMQDRIKKAGELREQMRQEAAAFRTELQGILTDEQLAKWSELRRGGLCPNPDGPRYFSKMPGGRSGPAQ</sequence>
<dbReference type="Pfam" id="PF13801">
    <property type="entry name" value="Metal_resist"/>
    <property type="match status" value="1"/>
</dbReference>
<dbReference type="GO" id="GO:0051082">
    <property type="term" value="F:unfolded protein binding"/>
    <property type="evidence" value="ECO:0007669"/>
    <property type="project" value="TreeGrafter"/>
</dbReference>
<feature type="signal peptide" evidence="3">
    <location>
        <begin position="1"/>
        <end position="19"/>
    </location>
</feature>
<dbReference type="Proteomes" id="UP000008544">
    <property type="component" value="Chromosome"/>
</dbReference>
<dbReference type="PANTHER" id="PTHR38102:SF1">
    <property type="entry name" value="PERIPLASMIC CHAPERONE SPY"/>
    <property type="match status" value="1"/>
</dbReference>
<dbReference type="STRING" id="477974.Daud_1896"/>
<evidence type="ECO:0000256" key="2">
    <source>
        <dbReference type="SAM" id="MobiDB-lite"/>
    </source>
</evidence>
<feature type="coiled-coil region" evidence="1">
    <location>
        <begin position="95"/>
        <end position="122"/>
    </location>
</feature>
<dbReference type="EMBL" id="CP000860">
    <property type="protein sequence ID" value="ACA60389.1"/>
    <property type="molecule type" value="Genomic_DNA"/>
</dbReference>
<dbReference type="HOGENOM" id="CLU_1608176_0_0_9"/>
<evidence type="ECO:0000256" key="1">
    <source>
        <dbReference type="SAM" id="Coils"/>
    </source>
</evidence>
<feature type="chain" id="PRO_5038430740" description="Periplasmic heavy metal sensor" evidence="3">
    <location>
        <begin position="20"/>
        <end position="165"/>
    </location>
</feature>
<dbReference type="PANTHER" id="PTHR38102">
    <property type="entry name" value="PERIPLASMIC CHAPERONE SPY"/>
    <property type="match status" value="1"/>
</dbReference>
<evidence type="ECO:0008006" key="6">
    <source>
        <dbReference type="Google" id="ProtNLM"/>
    </source>
</evidence>
<dbReference type="AlphaFoldDB" id="B1I5U1"/>
<feature type="region of interest" description="Disordered" evidence="2">
    <location>
        <begin position="140"/>
        <end position="165"/>
    </location>
</feature>
<reference evidence="4 5" key="2">
    <citation type="journal article" date="2008" name="Science">
        <title>Environmental genomics reveals a single-species ecosystem deep within Earth.</title>
        <authorList>
            <person name="Chivian D."/>
            <person name="Brodie E.L."/>
            <person name="Alm E.J."/>
            <person name="Culley D.E."/>
            <person name="Dehal P.S."/>
            <person name="Desantis T.Z."/>
            <person name="Gihring T.M."/>
            <person name="Lapidus A."/>
            <person name="Lin L.H."/>
            <person name="Lowry S.R."/>
            <person name="Moser D.P."/>
            <person name="Richardson P.M."/>
            <person name="Southam G."/>
            <person name="Wanger G."/>
            <person name="Pratt L.M."/>
            <person name="Andersen G.L."/>
            <person name="Hazen T.C."/>
            <person name="Brockman F.J."/>
            <person name="Arkin A.P."/>
            <person name="Onstott T.C."/>
        </authorList>
    </citation>
    <scope>NUCLEOTIDE SEQUENCE [LARGE SCALE GENOMIC DNA]</scope>
    <source>
        <strain evidence="4 5">MP104C</strain>
    </source>
</reference>
<dbReference type="RefSeq" id="WP_012302965.1">
    <property type="nucleotide sequence ID" value="NC_010424.1"/>
</dbReference>
<proteinExistence type="predicted"/>
<keyword evidence="3" id="KW-0732">Signal</keyword>
<evidence type="ECO:0000313" key="5">
    <source>
        <dbReference type="Proteomes" id="UP000008544"/>
    </source>
</evidence>
<gene>
    <name evidence="4" type="ordered locus">Daud_1896</name>
</gene>
<keyword evidence="5" id="KW-1185">Reference proteome</keyword>
<dbReference type="KEGG" id="dau:Daud_1896"/>
<dbReference type="GO" id="GO:0030288">
    <property type="term" value="C:outer membrane-bounded periplasmic space"/>
    <property type="evidence" value="ECO:0007669"/>
    <property type="project" value="TreeGrafter"/>
</dbReference>
<name>B1I5U1_DESAP</name>
<accession>B1I5U1</accession>
<evidence type="ECO:0000313" key="4">
    <source>
        <dbReference type="EMBL" id="ACA60389.1"/>
    </source>
</evidence>
<dbReference type="InterPro" id="IPR052211">
    <property type="entry name" value="Cpx_auxiliary_protein"/>
</dbReference>
<keyword evidence="1" id="KW-0175">Coiled coil</keyword>
<evidence type="ECO:0000256" key="3">
    <source>
        <dbReference type="SAM" id="SignalP"/>
    </source>
</evidence>
<dbReference type="Gene3D" id="1.20.120.1490">
    <property type="match status" value="1"/>
</dbReference>
<dbReference type="eggNOG" id="COG3678">
    <property type="taxonomic scope" value="Bacteria"/>
</dbReference>
<dbReference type="InterPro" id="IPR025961">
    <property type="entry name" value="Metal_resist"/>
</dbReference>
<reference evidence="5" key="1">
    <citation type="submission" date="2007-10" db="EMBL/GenBank/DDBJ databases">
        <title>Complete sequence of chromosome of Desulforudis audaxviator MP104C.</title>
        <authorList>
            <person name="Copeland A."/>
            <person name="Lucas S."/>
            <person name="Lapidus A."/>
            <person name="Barry K."/>
            <person name="Glavina del Rio T."/>
            <person name="Dalin E."/>
            <person name="Tice H."/>
            <person name="Bruce D."/>
            <person name="Pitluck S."/>
            <person name="Lowry S.R."/>
            <person name="Larimer F."/>
            <person name="Land M.L."/>
            <person name="Hauser L."/>
            <person name="Kyrpides N."/>
            <person name="Ivanova N.N."/>
            <person name="Richardson P."/>
        </authorList>
    </citation>
    <scope>NUCLEOTIDE SEQUENCE [LARGE SCALE GENOMIC DNA]</scope>
    <source>
        <strain evidence="5">MP104C</strain>
    </source>
</reference>
<organism evidence="4 5">
    <name type="scientific">Desulforudis audaxviator (strain MP104C)</name>
    <dbReference type="NCBI Taxonomy" id="477974"/>
    <lineage>
        <taxon>Bacteria</taxon>
        <taxon>Bacillati</taxon>
        <taxon>Bacillota</taxon>
        <taxon>Clostridia</taxon>
        <taxon>Thermoanaerobacterales</taxon>
        <taxon>Candidatus Desulforudaceae</taxon>
        <taxon>Candidatus Desulforudis</taxon>
    </lineage>
</organism>
<protein>
    <recommendedName>
        <fullName evidence="6">Periplasmic heavy metal sensor</fullName>
    </recommendedName>
</protein>